<sequence length="63" mass="7425">MRSETRAQDCLFLLVSALRRFLGIAPADWKMRKKMISLKMKKMIKMMKEKARGRDAPRVEDDP</sequence>
<evidence type="ECO:0000313" key="2">
    <source>
        <dbReference type="Proteomes" id="UP000052023"/>
    </source>
</evidence>
<evidence type="ECO:0000313" key="1">
    <source>
        <dbReference type="EMBL" id="KRR27603.1"/>
    </source>
</evidence>
<reference evidence="1 2" key="1">
    <citation type="submission" date="2014-03" db="EMBL/GenBank/DDBJ databases">
        <title>Bradyrhizobium valentinum sp. nov., isolated from effective nodules of Lupinus mariae-josephae, a lupine endemic of basic-lime soils in Eastern Spain.</title>
        <authorList>
            <person name="Duran D."/>
            <person name="Rey L."/>
            <person name="Navarro A."/>
            <person name="Busquets A."/>
            <person name="Imperial J."/>
            <person name="Ruiz-Argueso T."/>
        </authorList>
    </citation>
    <scope>NUCLEOTIDE SEQUENCE [LARGE SCALE GENOMIC DNA]</scope>
    <source>
        <strain evidence="1 2">Ro19</strain>
    </source>
</reference>
<accession>A0A0R3NCJ3</accession>
<gene>
    <name evidence="1" type="ORF">CQ13_04235</name>
</gene>
<name>A0A0R3NCJ3_9BRAD</name>
<organism evidence="1 2">
    <name type="scientific">Bradyrhizobium retamae</name>
    <dbReference type="NCBI Taxonomy" id="1300035"/>
    <lineage>
        <taxon>Bacteria</taxon>
        <taxon>Pseudomonadati</taxon>
        <taxon>Pseudomonadota</taxon>
        <taxon>Alphaproteobacteria</taxon>
        <taxon>Hyphomicrobiales</taxon>
        <taxon>Nitrobacteraceae</taxon>
        <taxon>Bradyrhizobium</taxon>
    </lineage>
</organism>
<dbReference type="EMBL" id="LLYA01000112">
    <property type="protein sequence ID" value="KRR27603.1"/>
    <property type="molecule type" value="Genomic_DNA"/>
</dbReference>
<protein>
    <submittedName>
        <fullName evidence="1">Uncharacterized protein</fullName>
    </submittedName>
</protein>
<proteinExistence type="predicted"/>
<dbReference type="AlphaFoldDB" id="A0A0R3NCJ3"/>
<keyword evidence="2" id="KW-1185">Reference proteome</keyword>
<dbReference type="Proteomes" id="UP000052023">
    <property type="component" value="Unassembled WGS sequence"/>
</dbReference>
<comment type="caution">
    <text evidence="1">The sequence shown here is derived from an EMBL/GenBank/DDBJ whole genome shotgun (WGS) entry which is preliminary data.</text>
</comment>